<evidence type="ECO:0000256" key="2">
    <source>
        <dbReference type="ARBA" id="ARBA00006448"/>
    </source>
</evidence>
<keyword evidence="3" id="KW-1003">Cell membrane</keyword>
<keyword evidence="4 7" id="KW-0812">Transmembrane</keyword>
<dbReference type="PANTHER" id="PTHR34582">
    <property type="entry name" value="UPF0702 TRANSMEMBRANE PROTEIN YCAP"/>
    <property type="match status" value="1"/>
</dbReference>
<evidence type="ECO:0000256" key="7">
    <source>
        <dbReference type="SAM" id="Phobius"/>
    </source>
</evidence>
<organism evidence="9 10">
    <name type="scientific">Paracraurococcus ruber</name>
    <dbReference type="NCBI Taxonomy" id="77675"/>
    <lineage>
        <taxon>Bacteria</taxon>
        <taxon>Pseudomonadati</taxon>
        <taxon>Pseudomonadota</taxon>
        <taxon>Alphaproteobacteria</taxon>
        <taxon>Acetobacterales</taxon>
        <taxon>Roseomonadaceae</taxon>
        <taxon>Paracraurococcus</taxon>
    </lineage>
</organism>
<evidence type="ECO:0000256" key="5">
    <source>
        <dbReference type="ARBA" id="ARBA00022989"/>
    </source>
</evidence>
<dbReference type="InterPro" id="IPR023090">
    <property type="entry name" value="UPF0702_alpha/beta_dom_sf"/>
</dbReference>
<proteinExistence type="inferred from homology"/>
<dbReference type="InterPro" id="IPR007353">
    <property type="entry name" value="DUF421"/>
</dbReference>
<evidence type="ECO:0000256" key="1">
    <source>
        <dbReference type="ARBA" id="ARBA00004651"/>
    </source>
</evidence>
<keyword evidence="5 7" id="KW-1133">Transmembrane helix</keyword>
<evidence type="ECO:0000256" key="3">
    <source>
        <dbReference type="ARBA" id="ARBA00022475"/>
    </source>
</evidence>
<dbReference type="Proteomes" id="UP000697995">
    <property type="component" value="Unassembled WGS sequence"/>
</dbReference>
<feature type="transmembrane region" description="Helical" evidence="7">
    <location>
        <begin position="12"/>
        <end position="31"/>
    </location>
</feature>
<keyword evidence="10" id="KW-1185">Reference proteome</keyword>
<dbReference type="RefSeq" id="WP_133218307.1">
    <property type="nucleotide sequence ID" value="NZ_NRSG01000009.1"/>
</dbReference>
<reference evidence="9 10" key="1">
    <citation type="journal article" date="2020" name="Microorganisms">
        <title>Osmotic Adaptation and Compatible Solute Biosynthesis of Phototrophic Bacteria as Revealed from Genome Analyses.</title>
        <authorList>
            <person name="Imhoff J.F."/>
            <person name="Rahn T."/>
            <person name="Kunzel S."/>
            <person name="Keller A."/>
            <person name="Neulinger S.C."/>
        </authorList>
    </citation>
    <scope>NUCLEOTIDE SEQUENCE [LARGE SCALE GENOMIC DNA]</scope>
    <source>
        <strain evidence="9 10">DSM 15382</strain>
    </source>
</reference>
<evidence type="ECO:0000259" key="8">
    <source>
        <dbReference type="Pfam" id="PF04239"/>
    </source>
</evidence>
<evidence type="ECO:0000256" key="4">
    <source>
        <dbReference type="ARBA" id="ARBA00022692"/>
    </source>
</evidence>
<name>A0ABS1CRU1_9PROT</name>
<comment type="caution">
    <text evidence="9">The sequence shown here is derived from an EMBL/GenBank/DDBJ whole genome shotgun (WGS) entry which is preliminary data.</text>
</comment>
<dbReference type="PANTHER" id="PTHR34582:SF6">
    <property type="entry name" value="UPF0702 TRANSMEMBRANE PROTEIN YCAP"/>
    <property type="match status" value="1"/>
</dbReference>
<dbReference type="Gene3D" id="3.30.240.20">
    <property type="entry name" value="bsu07140 like domains"/>
    <property type="match status" value="1"/>
</dbReference>
<sequence>MHFMVGNAADVGWVALKALLLYLTAVIGFRLGERRTLAQLSPFDFVAAVAVGAIVGRVPNAQDGTYLNGLVTLVAVLGAHAALTRLRLLPGLARAIDHPPRILVADGEPVATELRRCGLTQDDLLVILRQHGVTDLAAVRYLVFERRGQTSVIRRDGTGLAAPPGLVLPARPR</sequence>
<dbReference type="Pfam" id="PF04239">
    <property type="entry name" value="DUF421"/>
    <property type="match status" value="1"/>
</dbReference>
<evidence type="ECO:0000256" key="6">
    <source>
        <dbReference type="ARBA" id="ARBA00023136"/>
    </source>
</evidence>
<evidence type="ECO:0000313" key="10">
    <source>
        <dbReference type="Proteomes" id="UP000697995"/>
    </source>
</evidence>
<feature type="transmembrane region" description="Helical" evidence="7">
    <location>
        <begin position="43"/>
        <end position="60"/>
    </location>
</feature>
<comment type="subcellular location">
    <subcellularLocation>
        <location evidence="1">Cell membrane</location>
        <topology evidence="1">Multi-pass membrane protein</topology>
    </subcellularLocation>
</comment>
<evidence type="ECO:0000313" key="9">
    <source>
        <dbReference type="EMBL" id="MBK1657088.1"/>
    </source>
</evidence>
<protein>
    <recommendedName>
        <fullName evidence="8">YetF C-terminal domain-containing protein</fullName>
    </recommendedName>
</protein>
<dbReference type="EMBL" id="NRSG01000009">
    <property type="protein sequence ID" value="MBK1657088.1"/>
    <property type="molecule type" value="Genomic_DNA"/>
</dbReference>
<accession>A0ABS1CRU1</accession>
<feature type="transmembrane region" description="Helical" evidence="7">
    <location>
        <begin position="66"/>
        <end position="84"/>
    </location>
</feature>
<gene>
    <name evidence="9" type="ORF">CKO45_02445</name>
</gene>
<keyword evidence="6 7" id="KW-0472">Membrane</keyword>
<feature type="domain" description="YetF C-terminal" evidence="8">
    <location>
        <begin position="92"/>
        <end position="157"/>
    </location>
</feature>
<comment type="similarity">
    <text evidence="2">Belongs to the UPF0702 family.</text>
</comment>